<keyword evidence="4" id="KW-1185">Reference proteome</keyword>
<dbReference type="AlphaFoldDB" id="A0A844WF53"/>
<evidence type="ECO:0000256" key="2">
    <source>
        <dbReference type="SAM" id="SignalP"/>
    </source>
</evidence>
<name>A0A844WF53_9RHOB</name>
<proteinExistence type="predicted"/>
<organism evidence="3 4">
    <name type="scientific">Pseudooceanicola pacificus</name>
    <dbReference type="NCBI Taxonomy" id="2676438"/>
    <lineage>
        <taxon>Bacteria</taxon>
        <taxon>Pseudomonadati</taxon>
        <taxon>Pseudomonadota</taxon>
        <taxon>Alphaproteobacteria</taxon>
        <taxon>Rhodobacterales</taxon>
        <taxon>Paracoccaceae</taxon>
        <taxon>Pseudooceanicola</taxon>
    </lineage>
</organism>
<reference evidence="3 4" key="1">
    <citation type="submission" date="2019-11" db="EMBL/GenBank/DDBJ databases">
        <title>Pseudooceanicola pacifica sp. nov., isolated from deep-sea sediment of the Pacific Ocean.</title>
        <authorList>
            <person name="Lyu L."/>
        </authorList>
    </citation>
    <scope>NUCLEOTIDE SEQUENCE [LARGE SCALE GENOMIC DNA]</scope>
    <source>
        <strain evidence="3 4">216_PA32_1</strain>
    </source>
</reference>
<keyword evidence="2" id="KW-0732">Signal</keyword>
<feature type="chain" id="PRO_5032399303" description="N-acetylmuramoyl-L-alanine amidase" evidence="2">
    <location>
        <begin position="21"/>
        <end position="310"/>
    </location>
</feature>
<sequence>MRVRAALILLALALPLAAPAQQPPPSPRAPEGAAPAGQRRATPRCYRAIRLRDEDLRRNAGRIDGDRALCVSLVAIYEGGRTWRFSIVRNLLAPDRLALVVLHDDEDTAFDTGLEAVQVYGGTLVALDTGGQRTNEGQDPNHNFGGAASLVAPCRRMRDGPSPEFTAEILRHFGPDAPVLSLHNNHDGHAATGGAGDFSVAVNAPGRRGLAAPGPARGLADPDNAILIPGRVPYDQDRAAQGAVAYFHRHGINVIHEWVTPGRNDCSLSNHVALTRRTPYYNVEVQHGAAAEQGRMLGALMRWLGIAPLQ</sequence>
<evidence type="ECO:0000256" key="1">
    <source>
        <dbReference type="SAM" id="MobiDB-lite"/>
    </source>
</evidence>
<accession>A0A844WF53</accession>
<dbReference type="EMBL" id="WNXQ01000013">
    <property type="protein sequence ID" value="MWB79612.1"/>
    <property type="molecule type" value="Genomic_DNA"/>
</dbReference>
<evidence type="ECO:0000313" key="4">
    <source>
        <dbReference type="Proteomes" id="UP000443843"/>
    </source>
</evidence>
<comment type="caution">
    <text evidence="3">The sequence shown here is derived from an EMBL/GenBank/DDBJ whole genome shotgun (WGS) entry which is preliminary data.</text>
</comment>
<dbReference type="RefSeq" id="WP_160383740.1">
    <property type="nucleotide sequence ID" value="NZ_WNXQ01000013.1"/>
</dbReference>
<dbReference type="Proteomes" id="UP000443843">
    <property type="component" value="Unassembled WGS sequence"/>
</dbReference>
<protein>
    <recommendedName>
        <fullName evidence="5">N-acetylmuramoyl-L-alanine amidase</fullName>
    </recommendedName>
</protein>
<feature type="region of interest" description="Disordered" evidence="1">
    <location>
        <begin position="19"/>
        <end position="41"/>
    </location>
</feature>
<feature type="compositionally biased region" description="Low complexity" evidence="1">
    <location>
        <begin position="29"/>
        <end position="40"/>
    </location>
</feature>
<evidence type="ECO:0000313" key="3">
    <source>
        <dbReference type="EMBL" id="MWB79612.1"/>
    </source>
</evidence>
<feature type="signal peptide" evidence="2">
    <location>
        <begin position="1"/>
        <end position="20"/>
    </location>
</feature>
<evidence type="ECO:0008006" key="5">
    <source>
        <dbReference type="Google" id="ProtNLM"/>
    </source>
</evidence>
<gene>
    <name evidence="3" type="ORF">GLS40_16380</name>
</gene>